<keyword evidence="2" id="KW-1185">Reference proteome</keyword>
<comment type="caution">
    <text evidence="1">The sequence shown here is derived from an EMBL/GenBank/DDBJ whole genome shotgun (WGS) entry which is preliminary data.</text>
</comment>
<dbReference type="InterPro" id="IPR027417">
    <property type="entry name" value="P-loop_NTPase"/>
</dbReference>
<name>A0ABW3KRS0_9FLAO</name>
<evidence type="ECO:0008006" key="3">
    <source>
        <dbReference type="Google" id="ProtNLM"/>
    </source>
</evidence>
<dbReference type="RefSeq" id="WP_386117088.1">
    <property type="nucleotide sequence ID" value="NZ_JBHTKM010000063.1"/>
</dbReference>
<evidence type="ECO:0000313" key="1">
    <source>
        <dbReference type="EMBL" id="MFD1016365.1"/>
    </source>
</evidence>
<accession>A0ABW3KRS0</accession>
<protein>
    <recommendedName>
        <fullName evidence="3">HprK-related kinase B</fullName>
    </recommendedName>
</protein>
<dbReference type="SUPFAM" id="SSF53795">
    <property type="entry name" value="PEP carboxykinase-like"/>
    <property type="match status" value="1"/>
</dbReference>
<reference evidence="2" key="1">
    <citation type="journal article" date="2019" name="Int. J. Syst. Evol. Microbiol.">
        <title>The Global Catalogue of Microorganisms (GCM) 10K type strain sequencing project: providing services to taxonomists for standard genome sequencing and annotation.</title>
        <authorList>
            <consortium name="The Broad Institute Genomics Platform"/>
            <consortium name="The Broad Institute Genome Sequencing Center for Infectious Disease"/>
            <person name="Wu L."/>
            <person name="Ma J."/>
        </authorList>
    </citation>
    <scope>NUCLEOTIDE SEQUENCE [LARGE SCALE GENOMIC DNA]</scope>
    <source>
        <strain evidence="2">CCUG 56098</strain>
    </source>
</reference>
<sequence length="373" mass="42590">MNTHLAPTLCMCFGDYWVLWYTTSNSYSIIHSDYKQLLDAYFSSNTEFEYASQVLEVFSEQERIRLLEHIGLYLKNCNIPLTLPLKPTGTLDSTKRKIVKYYQIASKTIKISFCSELVLKTIHPALAQYTTAPTHYDVNFDIYLKENTLFLYQNEKLITSVLKTDYHHIQGKFMMRLLCTIHHKKEADWIGTLHGSTITDGHSSILFVGKSGSGKSTLSALLATHGFQLLADDVSPLLSKDQHIYYNPSAISIKEGAFKVLRPLVKGFENLDIVNFNKVKGQLKYLPCSQPKATHYPCKAMVLVNYKADSETQLEETSIKELLETIIEDSWLSPNPIHAEQFLNWLKSIKLYRLTYSNTDSVNETVATLFTQL</sequence>
<dbReference type="EMBL" id="JBHTKM010000063">
    <property type="protein sequence ID" value="MFD1016365.1"/>
    <property type="molecule type" value="Genomic_DNA"/>
</dbReference>
<dbReference type="Gene3D" id="3.40.50.300">
    <property type="entry name" value="P-loop containing nucleotide triphosphate hydrolases"/>
    <property type="match status" value="1"/>
</dbReference>
<proteinExistence type="predicted"/>
<dbReference type="Proteomes" id="UP001597086">
    <property type="component" value="Unassembled WGS sequence"/>
</dbReference>
<gene>
    <name evidence="1" type="ORF">ACFQ13_10570</name>
</gene>
<evidence type="ECO:0000313" key="2">
    <source>
        <dbReference type="Proteomes" id="UP001597086"/>
    </source>
</evidence>
<organism evidence="1 2">
    <name type="scientific">Winogradskyella rapida</name>
    <dbReference type="NCBI Taxonomy" id="549701"/>
    <lineage>
        <taxon>Bacteria</taxon>
        <taxon>Pseudomonadati</taxon>
        <taxon>Bacteroidota</taxon>
        <taxon>Flavobacteriia</taxon>
        <taxon>Flavobacteriales</taxon>
        <taxon>Flavobacteriaceae</taxon>
        <taxon>Winogradskyella</taxon>
    </lineage>
</organism>